<dbReference type="CDD" id="cd07890">
    <property type="entry name" value="CYTH-like_AC_IV-like"/>
    <property type="match status" value="1"/>
</dbReference>
<reference evidence="2" key="2">
    <citation type="journal article" date="2021" name="Microbiome">
        <title>Successional dynamics and alternative stable states in a saline activated sludge microbial community over 9 years.</title>
        <authorList>
            <person name="Wang Y."/>
            <person name="Ye J."/>
            <person name="Ju F."/>
            <person name="Liu L."/>
            <person name="Boyd J.A."/>
            <person name="Deng Y."/>
            <person name="Parks D.H."/>
            <person name="Jiang X."/>
            <person name="Yin X."/>
            <person name="Woodcroft B.J."/>
            <person name="Tyson G.W."/>
            <person name="Hugenholtz P."/>
            <person name="Polz M.F."/>
            <person name="Zhang T."/>
        </authorList>
    </citation>
    <scope>NUCLEOTIDE SEQUENCE</scope>
    <source>
        <strain evidence="2">HKST-UBA01</strain>
    </source>
</reference>
<gene>
    <name evidence="2" type="ORF">KC729_01855</name>
</gene>
<name>A0A956LYE8_UNCEI</name>
<evidence type="ECO:0000313" key="2">
    <source>
        <dbReference type="EMBL" id="MCA9726396.1"/>
    </source>
</evidence>
<dbReference type="PANTHER" id="PTHR21028">
    <property type="entry name" value="SI:CH211-156B7.4"/>
    <property type="match status" value="1"/>
</dbReference>
<reference evidence="2" key="1">
    <citation type="submission" date="2020-04" db="EMBL/GenBank/DDBJ databases">
        <authorList>
            <person name="Zhang T."/>
        </authorList>
    </citation>
    <scope>NUCLEOTIDE SEQUENCE</scope>
    <source>
        <strain evidence="2">HKST-UBA01</strain>
    </source>
</reference>
<accession>A0A956LYE8</accession>
<comment type="caution">
    <text evidence="2">The sequence shown here is derived from an EMBL/GenBank/DDBJ whole genome shotgun (WGS) entry which is preliminary data.</text>
</comment>
<dbReference type="PROSITE" id="PS51707">
    <property type="entry name" value="CYTH"/>
    <property type="match status" value="1"/>
</dbReference>
<dbReference type="AlphaFoldDB" id="A0A956LYE8"/>
<dbReference type="InterPro" id="IPR008173">
    <property type="entry name" value="Adenylyl_cyclase_CyaB"/>
</dbReference>
<organism evidence="2 3">
    <name type="scientific">Eiseniibacteriota bacterium</name>
    <dbReference type="NCBI Taxonomy" id="2212470"/>
    <lineage>
        <taxon>Bacteria</taxon>
        <taxon>Candidatus Eiseniibacteriota</taxon>
    </lineage>
</organism>
<protein>
    <submittedName>
        <fullName evidence="2">Class IV adenylate cyclase</fullName>
    </submittedName>
</protein>
<dbReference type="Pfam" id="PF01928">
    <property type="entry name" value="CYTH"/>
    <property type="match status" value="1"/>
</dbReference>
<dbReference type="InterPro" id="IPR023577">
    <property type="entry name" value="CYTH_domain"/>
</dbReference>
<dbReference type="EMBL" id="JAGQHR010000027">
    <property type="protein sequence ID" value="MCA9726396.1"/>
    <property type="molecule type" value="Genomic_DNA"/>
</dbReference>
<proteinExistence type="predicted"/>
<dbReference type="PANTHER" id="PTHR21028:SF2">
    <property type="entry name" value="CYTH DOMAIN-CONTAINING PROTEIN"/>
    <property type="match status" value="1"/>
</dbReference>
<dbReference type="Gene3D" id="2.40.320.10">
    <property type="entry name" value="Hypothetical Protein Pfu-838710-001"/>
    <property type="match status" value="1"/>
</dbReference>
<sequence length="180" mass="20244">MNRVISEIKARTNDLEAVRRYLESSGADYVGTDEQLDIYFQVDRGRLKLRRGSIENALIHYDRPNTNGMRESVVDLVKLPGASTDGSSSLPQQLESTLRRALPVRVEVRKRRSIYFIGNVKFHLDHVDGLGEFVEIEAIGAESEVPRLREQCEQHRNNLGISSEDLVGASCSDLLMRSAS</sequence>
<dbReference type="SUPFAM" id="SSF55154">
    <property type="entry name" value="CYTH-like phosphatases"/>
    <property type="match status" value="1"/>
</dbReference>
<dbReference type="Proteomes" id="UP000697710">
    <property type="component" value="Unassembled WGS sequence"/>
</dbReference>
<dbReference type="InterPro" id="IPR033469">
    <property type="entry name" value="CYTH-like_dom_sf"/>
</dbReference>
<evidence type="ECO:0000259" key="1">
    <source>
        <dbReference type="PROSITE" id="PS51707"/>
    </source>
</evidence>
<feature type="domain" description="CYTH" evidence="1">
    <location>
        <begin position="3"/>
        <end position="177"/>
    </location>
</feature>
<dbReference type="SMART" id="SM01118">
    <property type="entry name" value="CYTH"/>
    <property type="match status" value="1"/>
</dbReference>
<evidence type="ECO:0000313" key="3">
    <source>
        <dbReference type="Proteomes" id="UP000697710"/>
    </source>
</evidence>